<feature type="transmembrane region" description="Helical" evidence="5">
    <location>
        <begin position="45"/>
        <end position="67"/>
    </location>
</feature>
<dbReference type="Gene3D" id="1.20.1720.10">
    <property type="entry name" value="Multidrug resistance protein D"/>
    <property type="match status" value="1"/>
</dbReference>
<dbReference type="InterPro" id="IPR036259">
    <property type="entry name" value="MFS_trans_sf"/>
</dbReference>
<proteinExistence type="predicted"/>
<keyword evidence="2 5" id="KW-0812">Transmembrane</keyword>
<feature type="transmembrane region" description="Helical" evidence="5">
    <location>
        <begin position="79"/>
        <end position="98"/>
    </location>
</feature>
<evidence type="ECO:0000259" key="6">
    <source>
        <dbReference type="PROSITE" id="PS50850"/>
    </source>
</evidence>
<keyword evidence="8" id="KW-1185">Reference proteome</keyword>
<dbReference type="PROSITE" id="PS50850">
    <property type="entry name" value="MFS"/>
    <property type="match status" value="1"/>
</dbReference>
<feature type="transmembrane region" description="Helical" evidence="5">
    <location>
        <begin position="168"/>
        <end position="192"/>
    </location>
</feature>
<dbReference type="InterPro" id="IPR020846">
    <property type="entry name" value="MFS_dom"/>
</dbReference>
<dbReference type="InterPro" id="IPR011701">
    <property type="entry name" value="MFS"/>
</dbReference>
<dbReference type="GO" id="GO:0005886">
    <property type="term" value="C:plasma membrane"/>
    <property type="evidence" value="ECO:0007669"/>
    <property type="project" value="UniProtKB-SubCell"/>
</dbReference>
<evidence type="ECO:0000313" key="7">
    <source>
        <dbReference type="EMBL" id="GIF05225.1"/>
    </source>
</evidence>
<feature type="transmembrane region" description="Helical" evidence="5">
    <location>
        <begin position="274"/>
        <end position="299"/>
    </location>
</feature>
<dbReference type="Gene3D" id="1.20.1250.20">
    <property type="entry name" value="MFS general substrate transporter like domains"/>
    <property type="match status" value="1"/>
</dbReference>
<feature type="transmembrane region" description="Helical" evidence="5">
    <location>
        <begin position="204"/>
        <end position="228"/>
    </location>
</feature>
<feature type="domain" description="Major facilitator superfamily (MFS) profile" evidence="6">
    <location>
        <begin position="14"/>
        <end position="453"/>
    </location>
</feature>
<dbReference type="SUPFAM" id="SSF103473">
    <property type="entry name" value="MFS general substrate transporter"/>
    <property type="match status" value="1"/>
</dbReference>
<protein>
    <submittedName>
        <fullName evidence="7">MFS transporter</fullName>
    </submittedName>
</protein>
<dbReference type="Proteomes" id="UP000629619">
    <property type="component" value="Unassembled WGS sequence"/>
</dbReference>
<sequence length="474" mass="47935">MAYGEAVPNRSGPPLLVCLCAAFTTLLDQSSLTTAIPALRESLGAGPATLQWIIAGYSLAFGLALVPAGRLGDAHGRKWLFAGGVALFTVAAVVAGTATEPWVVAVARLAQGAGAGTVNPQVYGIIQDLWTGPERTRALGAYATVGGIAGIVGPPLGGLVLDTAGNDLGWRLVLLLNVPFGLVTVPLAILLLPDHRRPVAGRTTLDLPGLSLLGLITLGLLLPFVLPAGQGPPAFLWILAALAAAAALAGWEVRYARSGRIPVLIPALLGNRGFRLGTLTAMFQFGASLSTTLVLVLYLQDGLGWPPLRTALVTLPSALGFAISSSQSWRLVSRYGRPSVVAALGASSLAIATTIVVLHTTSGAALGAGITLTQLAMGIAGGLIISPNQALTLAHAPAAVAGLAGAFLQVSQRISATLATAAVTGILVGALGPAAASRGLTICLVMMILSATCAALDIRTGVTRATPADTLSKL</sequence>
<feature type="transmembrane region" description="Helical" evidence="5">
    <location>
        <begin position="439"/>
        <end position="458"/>
    </location>
</feature>
<dbReference type="PANTHER" id="PTHR42718">
    <property type="entry name" value="MAJOR FACILITATOR SUPERFAMILY MULTIDRUG TRANSPORTER MFSC"/>
    <property type="match status" value="1"/>
</dbReference>
<organism evidence="7 8">
    <name type="scientific">Actinoplanes siamensis</name>
    <dbReference type="NCBI Taxonomy" id="1223317"/>
    <lineage>
        <taxon>Bacteria</taxon>
        <taxon>Bacillati</taxon>
        <taxon>Actinomycetota</taxon>
        <taxon>Actinomycetes</taxon>
        <taxon>Micromonosporales</taxon>
        <taxon>Micromonosporaceae</taxon>
        <taxon>Actinoplanes</taxon>
    </lineage>
</organism>
<comment type="subcellular location">
    <subcellularLocation>
        <location evidence="1">Cell membrane</location>
        <topology evidence="1">Multi-pass membrane protein</topology>
    </subcellularLocation>
</comment>
<feature type="transmembrane region" description="Helical" evidence="5">
    <location>
        <begin position="414"/>
        <end position="432"/>
    </location>
</feature>
<dbReference type="GO" id="GO:0022857">
    <property type="term" value="F:transmembrane transporter activity"/>
    <property type="evidence" value="ECO:0007669"/>
    <property type="project" value="InterPro"/>
</dbReference>
<dbReference type="PANTHER" id="PTHR42718:SF39">
    <property type="entry name" value="ACTINORHODIN TRANSPORTER-RELATED"/>
    <property type="match status" value="1"/>
</dbReference>
<accession>A0A919N6F1</accession>
<keyword evidence="3 5" id="KW-1133">Transmembrane helix</keyword>
<feature type="transmembrane region" description="Helical" evidence="5">
    <location>
        <begin position="390"/>
        <end position="408"/>
    </location>
</feature>
<evidence type="ECO:0000256" key="3">
    <source>
        <dbReference type="ARBA" id="ARBA00022989"/>
    </source>
</evidence>
<dbReference type="AlphaFoldDB" id="A0A919N6F1"/>
<evidence type="ECO:0000256" key="4">
    <source>
        <dbReference type="ARBA" id="ARBA00023136"/>
    </source>
</evidence>
<dbReference type="EMBL" id="BOMW01000024">
    <property type="protein sequence ID" value="GIF05225.1"/>
    <property type="molecule type" value="Genomic_DNA"/>
</dbReference>
<name>A0A919N6F1_9ACTN</name>
<feature type="transmembrane region" description="Helical" evidence="5">
    <location>
        <begin position="339"/>
        <end position="358"/>
    </location>
</feature>
<gene>
    <name evidence="7" type="ORF">Asi03nite_27630</name>
</gene>
<feature type="transmembrane region" description="Helical" evidence="5">
    <location>
        <begin position="311"/>
        <end position="332"/>
    </location>
</feature>
<keyword evidence="4 5" id="KW-0472">Membrane</keyword>
<reference evidence="7" key="1">
    <citation type="submission" date="2021-01" db="EMBL/GenBank/DDBJ databases">
        <title>Whole genome shotgun sequence of Actinoplanes siamensis NBRC 109076.</title>
        <authorList>
            <person name="Komaki H."/>
            <person name="Tamura T."/>
        </authorList>
    </citation>
    <scope>NUCLEOTIDE SEQUENCE</scope>
    <source>
        <strain evidence="7">NBRC 109076</strain>
    </source>
</reference>
<evidence type="ECO:0000313" key="8">
    <source>
        <dbReference type="Proteomes" id="UP000629619"/>
    </source>
</evidence>
<dbReference type="CDD" id="cd17321">
    <property type="entry name" value="MFS_MMR_MDR_like"/>
    <property type="match status" value="1"/>
</dbReference>
<feature type="transmembrane region" description="Helical" evidence="5">
    <location>
        <begin position="364"/>
        <end position="385"/>
    </location>
</feature>
<comment type="caution">
    <text evidence="7">The sequence shown here is derived from an EMBL/GenBank/DDBJ whole genome shotgun (WGS) entry which is preliminary data.</text>
</comment>
<evidence type="ECO:0000256" key="1">
    <source>
        <dbReference type="ARBA" id="ARBA00004651"/>
    </source>
</evidence>
<evidence type="ECO:0000256" key="5">
    <source>
        <dbReference type="SAM" id="Phobius"/>
    </source>
</evidence>
<evidence type="ECO:0000256" key="2">
    <source>
        <dbReference type="ARBA" id="ARBA00022692"/>
    </source>
</evidence>
<dbReference type="Pfam" id="PF07690">
    <property type="entry name" value="MFS_1"/>
    <property type="match status" value="1"/>
</dbReference>
<feature type="transmembrane region" description="Helical" evidence="5">
    <location>
        <begin position="234"/>
        <end position="253"/>
    </location>
</feature>